<sequence length="442" mass="50326">MTLRKLFFLLSGVLLGTGLLAQDRAIEFEQLTLDNGLDVILHQDKTTPIVAIAVMYHVGSKNENPDRTGFAHFFEHLLFEGSENIERGQFDKYIQDAGGTLNAYTTSDVTCYFEILPSNQLELGMWLESERMLHAKVEDKGIETQREVVKEEMRQRYDNRPYGTFRMEALKRAFKKHPYQWPTIGSMDHLNAATEADYVNFYKDFYVPNNAVLVIAGDFETKQAKKWVNQYFGTIPAKKGSFYRPEIKEPALNGEVRDTVYDQIQLPAVIHAYRIPSITEDDAYAIQMLNRLLSEGESSRMRRALVDEQEKALAVYNFADGTEDPGLSMTFAIASAGTDAKALEEAMDAETAKVREELISEQEYQKLQNQIEASFFTDNASMFGIANSLATYHTIYDDANLINTELEKYKAVTREDLQRVAKKYLVPGNRVALYYLPKPAQP</sequence>
<dbReference type="Proteomes" id="UP000029736">
    <property type="component" value="Unassembled WGS sequence"/>
</dbReference>
<evidence type="ECO:0000259" key="8">
    <source>
        <dbReference type="Pfam" id="PF05193"/>
    </source>
</evidence>
<dbReference type="GO" id="GO:0008237">
    <property type="term" value="F:metallopeptidase activity"/>
    <property type="evidence" value="ECO:0007669"/>
    <property type="project" value="UniProtKB-KW"/>
</dbReference>
<dbReference type="Pfam" id="PF05193">
    <property type="entry name" value="Peptidase_M16_C"/>
    <property type="match status" value="1"/>
</dbReference>
<dbReference type="EMBL" id="JPOS01000082">
    <property type="protein sequence ID" value="KGE86038.1"/>
    <property type="molecule type" value="Genomic_DNA"/>
</dbReference>
<keyword evidence="2" id="KW-0645">Protease</keyword>
<dbReference type="PANTHER" id="PTHR43690">
    <property type="entry name" value="NARDILYSIN"/>
    <property type="match status" value="1"/>
</dbReference>
<dbReference type="InterPro" id="IPR011765">
    <property type="entry name" value="Pept_M16_N"/>
</dbReference>
<feature type="domain" description="Peptidase M16 N-terminal" evidence="7">
    <location>
        <begin position="39"/>
        <end position="182"/>
    </location>
</feature>
<evidence type="ECO:0000256" key="6">
    <source>
        <dbReference type="SAM" id="SignalP"/>
    </source>
</evidence>
<dbReference type="PANTHER" id="PTHR43690:SF17">
    <property type="entry name" value="PROTEIN YHJJ"/>
    <property type="match status" value="1"/>
</dbReference>
<dbReference type="Gene3D" id="3.30.830.10">
    <property type="entry name" value="Metalloenzyme, LuxS/M16 peptidase-like"/>
    <property type="match status" value="2"/>
</dbReference>
<feature type="domain" description="Peptidase M16 C-terminal" evidence="8">
    <location>
        <begin position="196"/>
        <end position="370"/>
    </location>
</feature>
<dbReference type="InterPro" id="IPR050626">
    <property type="entry name" value="Peptidase_M16"/>
</dbReference>
<comment type="caution">
    <text evidence="9">The sequence shown here is derived from an EMBL/GenBank/DDBJ whole genome shotgun (WGS) entry which is preliminary data.</text>
</comment>
<name>A0A098S2K1_9BACT</name>
<evidence type="ECO:0000313" key="10">
    <source>
        <dbReference type="Proteomes" id="UP000029736"/>
    </source>
</evidence>
<dbReference type="AlphaFoldDB" id="A0A098S2K1"/>
<dbReference type="InterPro" id="IPR007863">
    <property type="entry name" value="Peptidase_M16_C"/>
</dbReference>
<reference evidence="9 10" key="1">
    <citation type="journal article" date="2014" name="Int. J. Syst. Evol. Microbiol.">
        <title>Phaeodactylibacter xiamenensis gen. nov., sp. nov., a member of the family Saprospiraceae isolated from the marine alga Phaeodactylum tricornutum.</title>
        <authorList>
            <person name="Chen Z.Jr."/>
            <person name="Lei X."/>
            <person name="Lai Q."/>
            <person name="Li Y."/>
            <person name="Zhang B."/>
            <person name="Zhang J."/>
            <person name="Zhang H."/>
            <person name="Yang L."/>
            <person name="Zheng W."/>
            <person name="Tian Y."/>
            <person name="Yu Z."/>
            <person name="Xu H.Jr."/>
            <person name="Zheng T."/>
        </authorList>
    </citation>
    <scope>NUCLEOTIDE SEQUENCE [LARGE SCALE GENOMIC DNA]</scope>
    <source>
        <strain evidence="9 10">KD52</strain>
    </source>
</reference>
<evidence type="ECO:0000256" key="2">
    <source>
        <dbReference type="ARBA" id="ARBA00022670"/>
    </source>
</evidence>
<protein>
    <submittedName>
        <fullName evidence="9">Peptidase M16</fullName>
    </submittedName>
</protein>
<keyword evidence="4" id="KW-0862">Zinc</keyword>
<dbReference type="OrthoDB" id="9811314at2"/>
<evidence type="ECO:0000256" key="3">
    <source>
        <dbReference type="ARBA" id="ARBA00022801"/>
    </source>
</evidence>
<evidence type="ECO:0000256" key="1">
    <source>
        <dbReference type="ARBA" id="ARBA00007261"/>
    </source>
</evidence>
<dbReference type="STRING" id="1524460.IX84_23130"/>
<feature type="chain" id="PRO_5001939717" evidence="6">
    <location>
        <begin position="22"/>
        <end position="442"/>
    </location>
</feature>
<proteinExistence type="inferred from homology"/>
<keyword evidence="10" id="KW-1185">Reference proteome</keyword>
<accession>A0A098S2K1</accession>
<evidence type="ECO:0000313" key="9">
    <source>
        <dbReference type="EMBL" id="KGE86038.1"/>
    </source>
</evidence>
<evidence type="ECO:0000256" key="4">
    <source>
        <dbReference type="ARBA" id="ARBA00022833"/>
    </source>
</evidence>
<dbReference type="InterPro" id="IPR011249">
    <property type="entry name" value="Metalloenz_LuxS/M16"/>
</dbReference>
<evidence type="ECO:0000256" key="5">
    <source>
        <dbReference type="ARBA" id="ARBA00023049"/>
    </source>
</evidence>
<evidence type="ECO:0000259" key="7">
    <source>
        <dbReference type="Pfam" id="PF00675"/>
    </source>
</evidence>
<dbReference type="SUPFAM" id="SSF63411">
    <property type="entry name" value="LuxS/MPP-like metallohydrolase"/>
    <property type="match status" value="2"/>
</dbReference>
<feature type="signal peptide" evidence="6">
    <location>
        <begin position="1"/>
        <end position="21"/>
    </location>
</feature>
<gene>
    <name evidence="9" type="ORF">IX84_23130</name>
</gene>
<organism evidence="9 10">
    <name type="scientific">Phaeodactylibacter xiamenensis</name>
    <dbReference type="NCBI Taxonomy" id="1524460"/>
    <lineage>
        <taxon>Bacteria</taxon>
        <taxon>Pseudomonadati</taxon>
        <taxon>Bacteroidota</taxon>
        <taxon>Saprospiria</taxon>
        <taxon>Saprospirales</taxon>
        <taxon>Haliscomenobacteraceae</taxon>
        <taxon>Phaeodactylibacter</taxon>
    </lineage>
</organism>
<keyword evidence="5" id="KW-0482">Metalloprotease</keyword>
<keyword evidence="6" id="KW-0732">Signal</keyword>
<dbReference type="GO" id="GO:0006508">
    <property type="term" value="P:proteolysis"/>
    <property type="evidence" value="ECO:0007669"/>
    <property type="project" value="UniProtKB-KW"/>
</dbReference>
<keyword evidence="3" id="KW-0378">Hydrolase</keyword>
<dbReference type="RefSeq" id="WP_044225986.1">
    <property type="nucleotide sequence ID" value="NZ_CAKZLC010000369.1"/>
</dbReference>
<dbReference type="Pfam" id="PF00675">
    <property type="entry name" value="Peptidase_M16"/>
    <property type="match status" value="1"/>
</dbReference>
<dbReference type="GO" id="GO:0046872">
    <property type="term" value="F:metal ion binding"/>
    <property type="evidence" value="ECO:0007669"/>
    <property type="project" value="InterPro"/>
</dbReference>
<comment type="similarity">
    <text evidence="1">Belongs to the peptidase M16 family.</text>
</comment>